<dbReference type="EMBL" id="NVUU01000105">
    <property type="protein sequence ID" value="PCI92417.1"/>
    <property type="molecule type" value="Genomic_DNA"/>
</dbReference>
<organism evidence="1 2">
    <name type="scientific">Aerophobetes bacterium</name>
    <dbReference type="NCBI Taxonomy" id="2030807"/>
    <lineage>
        <taxon>Bacteria</taxon>
        <taxon>Candidatus Aerophobota</taxon>
    </lineage>
</organism>
<dbReference type="PANTHER" id="PTHR35276:SF1">
    <property type="entry name" value="TRNA (MNM(5)S(2)U34)-METHYLTRANSFERASE, CHLOROPLASTIC"/>
    <property type="match status" value="1"/>
</dbReference>
<comment type="caution">
    <text evidence="1">The sequence shown here is derived from an EMBL/GenBank/DDBJ whole genome shotgun (WGS) entry which is preliminary data.</text>
</comment>
<gene>
    <name evidence="1" type="ORF">COB11_07460</name>
</gene>
<name>A0A2A4YDN0_UNCAE</name>
<dbReference type="AlphaFoldDB" id="A0A2A4YDN0"/>
<dbReference type="InterPro" id="IPR029063">
    <property type="entry name" value="SAM-dependent_MTases_sf"/>
</dbReference>
<dbReference type="InterPro" id="IPR010719">
    <property type="entry name" value="MnmM_MeTrfase"/>
</dbReference>
<dbReference type="GO" id="GO:0008168">
    <property type="term" value="F:methyltransferase activity"/>
    <property type="evidence" value="ECO:0007669"/>
    <property type="project" value="UniProtKB-KW"/>
</dbReference>
<keyword evidence="1" id="KW-0808">Transferase</keyword>
<proteinExistence type="predicted"/>
<dbReference type="Pfam" id="PF06962">
    <property type="entry name" value="rRNA_methylase"/>
    <property type="match status" value="1"/>
</dbReference>
<dbReference type="Gene3D" id="3.40.50.150">
    <property type="entry name" value="Vaccinia Virus protein VP39"/>
    <property type="match status" value="1"/>
</dbReference>
<evidence type="ECO:0000313" key="2">
    <source>
        <dbReference type="Proteomes" id="UP000217838"/>
    </source>
</evidence>
<sequence length="193" mass="21666">MKNRKFSYFQSHIDLAHMFWKKHVTKDAIIVDATCGNGHDSLYLASECLHLGHLFCIDLQKEAIASTEERLASLTPSKRAKITLIEGSHVSFETLDCNCDLFVYNLGYLPGETKHITTMVTTTLKSVKNALKRLNKGGLISITCYPGHEEGKKEESALLSFFSGLCPSEYMLVHNKFMNRNSSPSLLLVYKST</sequence>
<dbReference type="PANTHER" id="PTHR35276">
    <property type="entry name" value="S-ADENOSYL-L-METHIONINE-DEPENDENT METHYLTRANSFERASES SUPERFAMILY PROTEIN"/>
    <property type="match status" value="1"/>
</dbReference>
<dbReference type="SUPFAM" id="SSF53335">
    <property type="entry name" value="S-adenosyl-L-methionine-dependent methyltransferases"/>
    <property type="match status" value="1"/>
</dbReference>
<keyword evidence="1" id="KW-0489">Methyltransferase</keyword>
<protein>
    <submittedName>
        <fullName evidence="1">rRNA methyltransferase</fullName>
    </submittedName>
</protein>
<reference evidence="2" key="1">
    <citation type="submission" date="2017-08" db="EMBL/GenBank/DDBJ databases">
        <title>A dynamic microbial community with high functional redundancy inhabits the cold, oxic subseafloor aquifer.</title>
        <authorList>
            <person name="Tully B.J."/>
            <person name="Wheat C.G."/>
            <person name="Glazer B.T."/>
            <person name="Huber J.A."/>
        </authorList>
    </citation>
    <scope>NUCLEOTIDE SEQUENCE [LARGE SCALE GENOMIC DNA]</scope>
</reference>
<evidence type="ECO:0000313" key="1">
    <source>
        <dbReference type="EMBL" id="PCI92417.1"/>
    </source>
</evidence>
<accession>A0A2A4YDN0</accession>
<dbReference type="GO" id="GO:0032259">
    <property type="term" value="P:methylation"/>
    <property type="evidence" value="ECO:0007669"/>
    <property type="project" value="UniProtKB-KW"/>
</dbReference>
<dbReference type="Proteomes" id="UP000217838">
    <property type="component" value="Unassembled WGS sequence"/>
</dbReference>